<evidence type="ECO:0000256" key="9">
    <source>
        <dbReference type="ARBA" id="ARBA00038162"/>
    </source>
</evidence>
<gene>
    <name evidence="17" type="ORF">BDV29DRAFT_187894</name>
</gene>
<feature type="chain" id="PRO_5024848663" description="glycogenin glucosyltransferase" evidence="15">
    <location>
        <begin position="24"/>
        <end position="1702"/>
    </location>
</feature>
<dbReference type="GO" id="GO:0005737">
    <property type="term" value="C:cytoplasm"/>
    <property type="evidence" value="ECO:0007669"/>
    <property type="project" value="UniProtKB-SubCell"/>
</dbReference>
<dbReference type="Proteomes" id="UP000326565">
    <property type="component" value="Unassembled WGS sequence"/>
</dbReference>
<dbReference type="InterPro" id="IPR006598">
    <property type="entry name" value="CAP10"/>
</dbReference>
<dbReference type="InterPro" id="IPR000073">
    <property type="entry name" value="AB_hydrolase_1"/>
</dbReference>
<keyword evidence="15" id="KW-0732">Signal</keyword>
<keyword evidence="18" id="KW-1185">Reference proteome</keyword>
<evidence type="ECO:0000256" key="13">
    <source>
        <dbReference type="ARBA" id="ARBA00057883"/>
    </source>
</evidence>
<comment type="cofactor">
    <cofactor evidence="1">
        <name>Mn(2+)</name>
        <dbReference type="ChEBI" id="CHEBI:29035"/>
    </cofactor>
</comment>
<feature type="domain" description="Glycosyl transferase CAP10" evidence="16">
    <location>
        <begin position="353"/>
        <end position="616"/>
    </location>
</feature>
<accession>A0A5N5XCX5</accession>
<proteinExistence type="inferred from homology"/>
<evidence type="ECO:0000313" key="17">
    <source>
        <dbReference type="EMBL" id="KAB8078579.1"/>
    </source>
</evidence>
<evidence type="ECO:0000256" key="14">
    <source>
        <dbReference type="SAM" id="MobiDB-lite"/>
    </source>
</evidence>
<evidence type="ECO:0000259" key="16">
    <source>
        <dbReference type="SMART" id="SM00672"/>
    </source>
</evidence>
<dbReference type="InterPro" id="IPR050587">
    <property type="entry name" value="GNT1/Glycosyltrans_8"/>
</dbReference>
<keyword evidence="7" id="KW-0325">Glycoprotein</keyword>
<evidence type="ECO:0000256" key="8">
    <source>
        <dbReference type="ARBA" id="ARBA00023211"/>
    </source>
</evidence>
<comment type="catalytic activity">
    <reaction evidence="12">
        <text>L-tyrosyl-[glycogenin] + UDP-alpha-D-glucose = alpha-D-glucosyl-L-tyrosyl-[glycogenin] + UDP + H(+)</text>
        <dbReference type="Rhea" id="RHEA:23360"/>
        <dbReference type="Rhea" id="RHEA-COMP:14604"/>
        <dbReference type="Rhea" id="RHEA-COMP:14605"/>
        <dbReference type="ChEBI" id="CHEBI:15378"/>
        <dbReference type="ChEBI" id="CHEBI:46858"/>
        <dbReference type="ChEBI" id="CHEBI:58223"/>
        <dbReference type="ChEBI" id="CHEBI:58885"/>
        <dbReference type="ChEBI" id="CHEBI:140573"/>
        <dbReference type="EC" id="2.4.1.186"/>
    </reaction>
</comment>
<keyword evidence="4" id="KW-0808">Transferase</keyword>
<keyword evidence="8" id="KW-0464">Manganese</keyword>
<keyword evidence="5" id="KW-0479">Metal-binding</keyword>
<dbReference type="InterPro" id="IPR029044">
    <property type="entry name" value="Nucleotide-diphossugar_trans"/>
</dbReference>
<evidence type="ECO:0000256" key="2">
    <source>
        <dbReference type="ARBA" id="ARBA00004496"/>
    </source>
</evidence>
<dbReference type="GO" id="GO:0008466">
    <property type="term" value="F:glycogenin glucosyltransferase activity"/>
    <property type="evidence" value="ECO:0007669"/>
    <property type="project" value="UniProtKB-EC"/>
</dbReference>
<feature type="region of interest" description="Disordered" evidence="14">
    <location>
        <begin position="323"/>
        <end position="343"/>
    </location>
</feature>
<comment type="subcellular location">
    <subcellularLocation>
        <location evidence="2">Cytoplasm</location>
    </subcellularLocation>
</comment>
<evidence type="ECO:0000256" key="10">
    <source>
        <dbReference type="ARBA" id="ARBA00038934"/>
    </source>
</evidence>
<dbReference type="OrthoDB" id="541052at2759"/>
<reference evidence="17 18" key="1">
    <citation type="submission" date="2019-04" db="EMBL/GenBank/DDBJ databases">
        <title>Friends and foes A comparative genomics study of 23 Aspergillus species from section Flavi.</title>
        <authorList>
            <consortium name="DOE Joint Genome Institute"/>
            <person name="Kjaerbolling I."/>
            <person name="Vesth T."/>
            <person name="Frisvad J.C."/>
            <person name="Nybo J.L."/>
            <person name="Theobald S."/>
            <person name="Kildgaard S."/>
            <person name="Isbrandt T."/>
            <person name="Kuo A."/>
            <person name="Sato A."/>
            <person name="Lyhne E.K."/>
            <person name="Kogle M.E."/>
            <person name="Wiebenga A."/>
            <person name="Kun R.S."/>
            <person name="Lubbers R.J."/>
            <person name="Makela M.R."/>
            <person name="Barry K."/>
            <person name="Chovatia M."/>
            <person name="Clum A."/>
            <person name="Daum C."/>
            <person name="Haridas S."/>
            <person name="He G."/>
            <person name="LaButti K."/>
            <person name="Lipzen A."/>
            <person name="Mondo S."/>
            <person name="Riley R."/>
            <person name="Salamov A."/>
            <person name="Simmons B.A."/>
            <person name="Magnuson J.K."/>
            <person name="Henrissat B."/>
            <person name="Mortensen U.H."/>
            <person name="Larsen T.O."/>
            <person name="Devries R.P."/>
            <person name="Grigoriev I.V."/>
            <person name="Machida M."/>
            <person name="Baker S.E."/>
            <person name="Andersen M.R."/>
        </authorList>
    </citation>
    <scope>NUCLEOTIDE SEQUENCE [LARGE SCALE GENOMIC DNA]</scope>
    <source>
        <strain evidence="17 18">CBS 151.66</strain>
    </source>
</reference>
<evidence type="ECO:0000256" key="6">
    <source>
        <dbReference type="ARBA" id="ARBA00023056"/>
    </source>
</evidence>
<dbReference type="FunFam" id="3.90.550.10:FF:000092">
    <property type="entry name" value="Glycogenin 2"/>
    <property type="match status" value="1"/>
</dbReference>
<dbReference type="CDD" id="cd02537">
    <property type="entry name" value="GT8_Glycogenin"/>
    <property type="match status" value="1"/>
</dbReference>
<feature type="region of interest" description="Disordered" evidence="14">
    <location>
        <begin position="1514"/>
        <end position="1535"/>
    </location>
</feature>
<keyword evidence="3" id="KW-0963">Cytoplasm</keyword>
<dbReference type="EMBL" id="ML732157">
    <property type="protein sequence ID" value="KAB8078579.1"/>
    <property type="molecule type" value="Genomic_DNA"/>
</dbReference>
<dbReference type="SUPFAM" id="SSF53474">
    <property type="entry name" value="alpha/beta-Hydrolases"/>
    <property type="match status" value="1"/>
</dbReference>
<comment type="function">
    <text evidence="13">Self-glucosylating initiator of glycogen synthesis. It catalyzes the formation of a short alpha (1,4)-glucosyl chain covalently attached via a glucose 1-O-tyrosyl linkage to internal tyrosine residues and these chains act as primers for the elongation reaction catalyzed by glycogen synthase.</text>
</comment>
<evidence type="ECO:0000256" key="7">
    <source>
        <dbReference type="ARBA" id="ARBA00023180"/>
    </source>
</evidence>
<dbReference type="Pfam" id="PF05686">
    <property type="entry name" value="Glyco_transf_90"/>
    <property type="match status" value="1"/>
</dbReference>
<name>A0A5N5XCX5_9EURO</name>
<evidence type="ECO:0000256" key="15">
    <source>
        <dbReference type="SAM" id="SignalP"/>
    </source>
</evidence>
<comment type="catalytic activity">
    <reaction evidence="11">
        <text>[1,4-alpha-D-glucosyl](n)-L-tyrosyl-[glycogenin] + UDP-alpha-D-glucose = [1,4-alpha-D-glucosyl](n+1)-L-tyrosyl-[glycogenin] + UDP + H(+)</text>
        <dbReference type="Rhea" id="RHEA:56560"/>
        <dbReference type="Rhea" id="RHEA-COMP:14606"/>
        <dbReference type="Rhea" id="RHEA-COMP:14607"/>
        <dbReference type="ChEBI" id="CHEBI:15378"/>
        <dbReference type="ChEBI" id="CHEBI:58223"/>
        <dbReference type="ChEBI" id="CHEBI:58885"/>
        <dbReference type="ChEBI" id="CHEBI:140574"/>
        <dbReference type="EC" id="2.4.1.186"/>
    </reaction>
</comment>
<evidence type="ECO:0000256" key="12">
    <source>
        <dbReference type="ARBA" id="ARBA00052293"/>
    </source>
</evidence>
<evidence type="ECO:0000313" key="18">
    <source>
        <dbReference type="Proteomes" id="UP000326565"/>
    </source>
</evidence>
<keyword evidence="6" id="KW-0320">Glycogen biosynthesis</keyword>
<evidence type="ECO:0000256" key="11">
    <source>
        <dbReference type="ARBA" id="ARBA00050886"/>
    </source>
</evidence>
<dbReference type="InterPro" id="IPR002495">
    <property type="entry name" value="Glyco_trans_8"/>
</dbReference>
<evidence type="ECO:0000256" key="5">
    <source>
        <dbReference type="ARBA" id="ARBA00022723"/>
    </source>
</evidence>
<dbReference type="SUPFAM" id="SSF53448">
    <property type="entry name" value="Nucleotide-diphospho-sugar transferases"/>
    <property type="match status" value="1"/>
</dbReference>
<dbReference type="GO" id="GO:0005978">
    <property type="term" value="P:glycogen biosynthetic process"/>
    <property type="evidence" value="ECO:0007669"/>
    <property type="project" value="UniProtKB-KW"/>
</dbReference>
<feature type="region of interest" description="Disordered" evidence="14">
    <location>
        <begin position="71"/>
        <end position="110"/>
    </location>
</feature>
<dbReference type="Pfam" id="PF00561">
    <property type="entry name" value="Abhydrolase_1"/>
    <property type="match status" value="1"/>
</dbReference>
<dbReference type="EC" id="2.4.1.186" evidence="10"/>
<dbReference type="PANTHER" id="PTHR11183">
    <property type="entry name" value="GLYCOGENIN SUBFAMILY MEMBER"/>
    <property type="match status" value="1"/>
</dbReference>
<protein>
    <recommendedName>
        <fullName evidence="10">glycogenin glucosyltransferase</fullName>
        <ecNumber evidence="10">2.4.1.186</ecNumber>
    </recommendedName>
</protein>
<feature type="region of interest" description="Disordered" evidence="14">
    <location>
        <begin position="1355"/>
        <end position="1442"/>
    </location>
</feature>
<evidence type="ECO:0000256" key="3">
    <source>
        <dbReference type="ARBA" id="ARBA00022490"/>
    </source>
</evidence>
<evidence type="ECO:0000256" key="4">
    <source>
        <dbReference type="ARBA" id="ARBA00022679"/>
    </source>
</evidence>
<dbReference type="GO" id="GO:0046872">
    <property type="term" value="F:metal ion binding"/>
    <property type="evidence" value="ECO:0007669"/>
    <property type="project" value="UniProtKB-KW"/>
</dbReference>
<sequence length="1702" mass="192068">MLSFKIVFALFAMFSLYIQTALAAALVTSGEPVASTPALPENEISPSDRHDALQLAPINTHLSKLSNTTKNVPLEASPAPSPQSPSPSPALQNPFPQYEHSNGRGGHYSKDVHPVTSLIQDAEQNFDQLRSRQSKTLADAVNEYRRRYNMHPPPHFDKWFQLAQAKGVQMIDEYDTIYHSLLPFWALKPKTIRKRAHETLGFNNAVLGVLIRDGKVTLTEGGDEGHQWQREATADMIKNFVQYLPDMDLVFNLYDEPRVVVPSDDLQRMVTFAKDQAIPKAFQKQSPVDKWSDRPADLNKGDRIDEVRTTRFNRFAHQPTWTNSRASCPVDSPTRSLDESEPDKRDAYAHGELGFIYNTTAFSDICNTPSLRYKYGFFDRPNAFDVVHDLFPVFSQSKISSFQDILYPSPWYWADKVPYEESKDQKWDAKEDKLYWRGSTTGGFSRAGGWRRQHRQIFVSNINNKSTAKPKEVSPSPYQDLFDVKFTHVGQCDPNDCAAQKEYFTIESPAGQQDAWAYKYLADIDGNAFSGRFYAFLRSNSLVFKIAVFREWHDEWLKPWAHYIPFSLTGDEYVETMRYFESEDEGKTAAPRLAQQTRDRFWNLSKPWSDLLHQFITLPNGFKFHYVCNDFPGASTDKPLIIFIHGFPDSWAIWRHLLSSKTLQRTATLIAVDLPGYGGSDSLEEYSAMNVLENLARFIIAVRAKYGIDGDAGAHQRRTVIVGHDWGCVLSMRLAAEAPQLADRFILSNGPLPSMVASNIRRSLSSSLKMIKTSLRSPIKSRSTLFKAFNSLRPVLRQLGLSGYIFTMQLPMVLVEYLGTGGNYSFLKLTHKKSYGENPKFTVEDASECMASSLGPSVEECKTRTFDGEGYPDSVAKDRALSNFQHMARYYREKAATSRWQKSIETIADLHSIAGGNELHRASSGAGLFDDGPTGVLKASSTIIWGKADIALDPQMCLNGFSDYLVRNSQVVELPRSGHFTPVERESCVALTKTVEWTAAGEKEDIGAVIQRDYPDAVTVYDELIPVHPTTNQTPANLWLMERPDLISTFTKIELWKQTQFKRIVYIDCDVVAVRAPDELLTLEVDFAAAPDVGWPDCFNSGVMVLRPNMQDYFALKALAERGISFDGADQGLLNMHFQNWHRLSFTYNCTPSANYQYIPAYKHFQSTINLVHFIGAQKPWNMSRQGSPAESPYNQSLGRWWAIYDRHYRPVATVSFLLSQELLTLNSHETDNIPRYQKFSEPMHVPLPTQLSHPNTQEQLPEAFHERPFETHTQIASKQPLTQIASGSDEPGAHEASQVQDFEGTQIVPEPVAMPVAAAQRRQEEHYDNRSAQVPVLSAVPQYVRGEEHVSTYIQPHPNEAPASLPIEQPSEVQSSFPMAPLAPSDPLYSQVHQQPVDPVFETSEEPPKPPPSPEIQTFEAPQTQWDPAREPPPLNTKPEGIALETKTYTMSDDKELFKPPPSYPEAPKNMYYEVPSTRPEPEKLSQLFPWESHAPQPTRVFADDEQNPIPFPSPGATTEFTEETPTTSMTSMSSMRSMGYIPSWASEKPSESFESYSRSNAWDDVPEIQKYIQSIQKPRRAKVQVISGGNDASNQSTPGPGSRILLTDFPSELERPSLPVTPAPIRRLSYFSGLSEVSPSEELPIAKGVPNQEEWVGVTADNPSIRLEELRRRQSEVLDNPDLLLERIEKAAEERGRRAL</sequence>
<comment type="similarity">
    <text evidence="9">Belongs to the glycosyltransferase 8 family. Glycogenin subfamily.</text>
</comment>
<dbReference type="InterPro" id="IPR029058">
    <property type="entry name" value="AB_hydrolase_fold"/>
</dbReference>
<feature type="signal peptide" evidence="15">
    <location>
        <begin position="1"/>
        <end position="23"/>
    </location>
</feature>
<dbReference type="Gene3D" id="3.90.550.10">
    <property type="entry name" value="Spore Coat Polysaccharide Biosynthesis Protein SpsA, Chain A"/>
    <property type="match status" value="1"/>
</dbReference>
<feature type="compositionally biased region" description="Low complexity" evidence="14">
    <location>
        <begin position="1519"/>
        <end position="1535"/>
    </location>
</feature>
<dbReference type="SMART" id="SM00672">
    <property type="entry name" value="CAP10"/>
    <property type="match status" value="1"/>
</dbReference>
<organism evidence="17 18">
    <name type="scientific">Aspergillus leporis</name>
    <dbReference type="NCBI Taxonomy" id="41062"/>
    <lineage>
        <taxon>Eukaryota</taxon>
        <taxon>Fungi</taxon>
        <taxon>Dikarya</taxon>
        <taxon>Ascomycota</taxon>
        <taxon>Pezizomycotina</taxon>
        <taxon>Eurotiomycetes</taxon>
        <taxon>Eurotiomycetidae</taxon>
        <taxon>Eurotiales</taxon>
        <taxon>Aspergillaceae</taxon>
        <taxon>Aspergillus</taxon>
        <taxon>Aspergillus subgen. Circumdati</taxon>
    </lineage>
</organism>
<feature type="compositionally biased region" description="Pro residues" evidence="14">
    <location>
        <begin position="79"/>
        <end position="88"/>
    </location>
</feature>
<dbReference type="Gene3D" id="3.40.50.1820">
    <property type="entry name" value="alpha/beta hydrolase"/>
    <property type="match status" value="1"/>
</dbReference>
<dbReference type="Pfam" id="PF01501">
    <property type="entry name" value="Glyco_transf_8"/>
    <property type="match status" value="1"/>
</dbReference>
<evidence type="ECO:0000256" key="1">
    <source>
        <dbReference type="ARBA" id="ARBA00001936"/>
    </source>
</evidence>